<dbReference type="Pfam" id="PF25935">
    <property type="entry name" value="BSH_LcnD"/>
    <property type="match status" value="1"/>
</dbReference>
<dbReference type="eggNOG" id="COG0845">
    <property type="taxonomic scope" value="Bacteria"/>
</dbReference>
<reference evidence="10" key="1">
    <citation type="submission" date="2011-12" db="EMBL/GenBank/DDBJ databases">
        <title>Complete sequence of Clostridium clariflavum DSM 19732.</title>
        <authorList>
            <consortium name="US DOE Joint Genome Institute"/>
            <person name="Lucas S."/>
            <person name="Han J."/>
            <person name="Lapidus A."/>
            <person name="Cheng J.-F."/>
            <person name="Goodwin L."/>
            <person name="Pitluck S."/>
            <person name="Peters L."/>
            <person name="Teshima H."/>
            <person name="Detter J.C."/>
            <person name="Han C."/>
            <person name="Tapia R."/>
            <person name="Land M."/>
            <person name="Hauser L."/>
            <person name="Kyrpides N."/>
            <person name="Ivanova N."/>
            <person name="Pagani I."/>
            <person name="Kitzmiller T."/>
            <person name="Lynd L."/>
            <person name="Izquierdo J."/>
            <person name="Woyke T."/>
        </authorList>
    </citation>
    <scope>NUCLEOTIDE SEQUENCE [LARGE SCALE GENOMIC DNA]</scope>
    <source>
        <strain evidence="10">DSM 19732 / NBRC 101661 / EBR45</strain>
    </source>
</reference>
<organism evidence="9 10">
    <name type="scientific">Acetivibrio clariflavus (strain DSM 19732 / NBRC 101661 / EBR45)</name>
    <name type="common">Clostridium clariflavum</name>
    <dbReference type="NCBI Taxonomy" id="720554"/>
    <lineage>
        <taxon>Bacteria</taxon>
        <taxon>Bacillati</taxon>
        <taxon>Bacillota</taxon>
        <taxon>Clostridia</taxon>
        <taxon>Eubacteriales</taxon>
        <taxon>Oscillospiraceae</taxon>
        <taxon>Acetivibrio</taxon>
    </lineage>
</organism>
<dbReference type="Gene3D" id="2.40.30.170">
    <property type="match status" value="1"/>
</dbReference>
<dbReference type="PANTHER" id="PTHR30386:SF26">
    <property type="entry name" value="TRANSPORT PROTEIN COMB"/>
    <property type="match status" value="1"/>
</dbReference>
<dbReference type="Gene3D" id="2.40.50.100">
    <property type="match status" value="1"/>
</dbReference>
<feature type="domain" description="AprE-like beta-barrel" evidence="8">
    <location>
        <begin position="266"/>
        <end position="353"/>
    </location>
</feature>
<dbReference type="Proteomes" id="UP000005435">
    <property type="component" value="Chromosome"/>
</dbReference>
<evidence type="ECO:0000256" key="1">
    <source>
        <dbReference type="ARBA" id="ARBA00004167"/>
    </source>
</evidence>
<evidence type="ECO:0000259" key="8">
    <source>
        <dbReference type="Pfam" id="PF26002"/>
    </source>
</evidence>
<comment type="subcellular location">
    <subcellularLocation>
        <location evidence="1">Membrane</location>
        <topology evidence="1">Single-pass membrane protein</topology>
    </subcellularLocation>
</comment>
<evidence type="ECO:0000256" key="6">
    <source>
        <dbReference type="SAM" id="Phobius"/>
    </source>
</evidence>
<accession>G8LVU9</accession>
<evidence type="ECO:0000256" key="2">
    <source>
        <dbReference type="ARBA" id="ARBA00009477"/>
    </source>
</evidence>
<dbReference type="SUPFAM" id="SSF111369">
    <property type="entry name" value="HlyD-like secretion proteins"/>
    <property type="match status" value="1"/>
</dbReference>
<comment type="similarity">
    <text evidence="2">Belongs to the membrane fusion protein (MFP) (TC 8.A.1) family.</text>
</comment>
<keyword evidence="4 6" id="KW-1133">Transmembrane helix</keyword>
<name>G8LVU9_ACECE</name>
<dbReference type="EMBL" id="CP003065">
    <property type="protein sequence ID" value="AEV67516.1"/>
    <property type="molecule type" value="Genomic_DNA"/>
</dbReference>
<reference evidence="9 10" key="2">
    <citation type="journal article" date="2012" name="Stand. Genomic Sci.">
        <title>Complete Genome Sequence of Clostridium clariflavum DSM 19732.</title>
        <authorList>
            <person name="Izquierdo J.A."/>
            <person name="Goodwin L."/>
            <person name="Davenport K.W."/>
            <person name="Teshima H."/>
            <person name="Bruce D."/>
            <person name="Detter C."/>
            <person name="Tapia R."/>
            <person name="Han S."/>
            <person name="Land M."/>
            <person name="Hauser L."/>
            <person name="Jeffries C.D."/>
            <person name="Han J."/>
            <person name="Pitluck S."/>
            <person name="Nolan M."/>
            <person name="Chen A."/>
            <person name="Huntemann M."/>
            <person name="Mavromatis K."/>
            <person name="Mikhailova N."/>
            <person name="Liolios K."/>
            <person name="Woyke T."/>
            <person name="Lynd L.R."/>
        </authorList>
    </citation>
    <scope>NUCLEOTIDE SEQUENCE [LARGE SCALE GENOMIC DNA]</scope>
    <source>
        <strain evidence="10">DSM 19732 / NBRC 101661 / EBR45</strain>
    </source>
</reference>
<dbReference type="KEGG" id="ccl:Clocl_0820"/>
<sequence>MSNQVKTLNELKDSRILYDKNVPGFAYMIIIIVMALIITIIIWSILTPKIDIIKAPGMVQSINKNYVMVPYSGKIVDINIEEGTYVEKGNVLLTIKSTEFDLQAKQLDGKKELCMEKIRQLKKLAASIKDDINYFNEGDEKDNLYYYQFENYKSQIAQQKFDAEMYKSYGYTDAQIENEIEKNQNKITEIYYSTLKSIEDSIQQYENELINIELQLEAVGSGQEEYQVEANATGKIHMLAEYKEGMVVQAGSAIANIASEQDEYKIQAYVDANSIARISVGDKVNIAVSGLAETVYGTVTGQVVRKDNDITTDSEKGTSYFKVDIIPDNTYIISKKGYKVNFSNGMPVEARIQYDQVSYFDYVLESLGILTR</sequence>
<keyword evidence="5 6" id="KW-0472">Membrane</keyword>
<dbReference type="Pfam" id="PF26002">
    <property type="entry name" value="Beta-barrel_AprE"/>
    <property type="match status" value="1"/>
</dbReference>
<evidence type="ECO:0000256" key="3">
    <source>
        <dbReference type="ARBA" id="ARBA00022692"/>
    </source>
</evidence>
<proteinExistence type="inferred from homology"/>
<feature type="transmembrane region" description="Helical" evidence="6">
    <location>
        <begin position="25"/>
        <end position="46"/>
    </location>
</feature>
<dbReference type="InterPro" id="IPR050739">
    <property type="entry name" value="MFP"/>
</dbReference>
<evidence type="ECO:0000259" key="7">
    <source>
        <dbReference type="Pfam" id="PF25935"/>
    </source>
</evidence>
<keyword evidence="10" id="KW-1185">Reference proteome</keyword>
<evidence type="ECO:0000313" key="9">
    <source>
        <dbReference type="EMBL" id="AEV67516.1"/>
    </source>
</evidence>
<dbReference type="PANTHER" id="PTHR30386">
    <property type="entry name" value="MEMBRANE FUSION SUBUNIT OF EMRAB-TOLC MULTIDRUG EFFLUX PUMP"/>
    <property type="match status" value="1"/>
</dbReference>
<dbReference type="AlphaFoldDB" id="G8LVU9"/>
<feature type="domain" description="LcnD-like barrel-sandwich hybrid" evidence="7">
    <location>
        <begin position="71"/>
        <end position="257"/>
    </location>
</feature>
<evidence type="ECO:0000256" key="4">
    <source>
        <dbReference type="ARBA" id="ARBA00022989"/>
    </source>
</evidence>
<dbReference type="RefSeq" id="WP_014254143.1">
    <property type="nucleotide sequence ID" value="NC_016627.1"/>
</dbReference>
<dbReference type="GO" id="GO:0016020">
    <property type="term" value="C:membrane"/>
    <property type="evidence" value="ECO:0007669"/>
    <property type="project" value="UniProtKB-SubCell"/>
</dbReference>
<dbReference type="STRING" id="720554.Clocl_0820"/>
<protein>
    <submittedName>
        <fullName evidence="9">Uncharacterized protein</fullName>
    </submittedName>
</protein>
<dbReference type="InterPro" id="IPR058982">
    <property type="entry name" value="Beta-barrel_AprE"/>
</dbReference>
<keyword evidence="3 6" id="KW-0812">Transmembrane</keyword>
<dbReference type="InterPro" id="IPR058786">
    <property type="entry name" value="BSH_LcnD"/>
</dbReference>
<evidence type="ECO:0000256" key="5">
    <source>
        <dbReference type="ARBA" id="ARBA00023136"/>
    </source>
</evidence>
<dbReference type="HOGENOM" id="CLU_042377_0_0_9"/>
<gene>
    <name evidence="9" type="ordered locus">Clocl_0820</name>
</gene>
<evidence type="ECO:0000313" key="10">
    <source>
        <dbReference type="Proteomes" id="UP000005435"/>
    </source>
</evidence>